<dbReference type="Gene3D" id="2.30.38.10">
    <property type="entry name" value="Luciferase, Domain 3"/>
    <property type="match status" value="1"/>
</dbReference>
<dbReference type="OrthoDB" id="9799237at2"/>
<dbReference type="InterPro" id="IPR036736">
    <property type="entry name" value="ACP-like_sf"/>
</dbReference>
<evidence type="ECO:0000259" key="3">
    <source>
        <dbReference type="PROSITE" id="PS50075"/>
    </source>
</evidence>
<dbReference type="GO" id="GO:0031177">
    <property type="term" value="F:phosphopantetheine binding"/>
    <property type="evidence" value="ECO:0007669"/>
    <property type="project" value="TreeGrafter"/>
</dbReference>
<keyword evidence="1" id="KW-0596">Phosphopantetheine</keyword>
<dbReference type="Gene3D" id="3.40.50.1820">
    <property type="entry name" value="alpha/beta hydrolase"/>
    <property type="match status" value="1"/>
</dbReference>
<dbReference type="AlphaFoldDB" id="A0A3A8M983"/>
<evidence type="ECO:0000313" key="4">
    <source>
        <dbReference type="EMBL" id="RKH25691.1"/>
    </source>
</evidence>
<evidence type="ECO:0000313" key="5">
    <source>
        <dbReference type="Proteomes" id="UP000273405"/>
    </source>
</evidence>
<reference evidence="5" key="1">
    <citation type="submission" date="2018-09" db="EMBL/GenBank/DDBJ databases">
        <authorList>
            <person name="Livingstone P.G."/>
            <person name="Whitworth D.E."/>
        </authorList>
    </citation>
    <scope>NUCLEOTIDE SEQUENCE [LARGE SCALE GENOMIC DNA]</scope>
    <source>
        <strain evidence="5">CA040B</strain>
    </source>
</reference>
<feature type="domain" description="Carrier" evidence="3">
    <location>
        <begin position="434"/>
        <end position="480"/>
    </location>
</feature>
<dbReference type="GO" id="GO:0005829">
    <property type="term" value="C:cytosol"/>
    <property type="evidence" value="ECO:0007669"/>
    <property type="project" value="TreeGrafter"/>
</dbReference>
<gene>
    <name evidence="4" type="ORF">D7X12_41325</name>
</gene>
<dbReference type="RefSeq" id="WP_120630561.1">
    <property type="nucleotide sequence ID" value="NZ_RAWG01000626.1"/>
</dbReference>
<dbReference type="PANTHER" id="PTHR45527:SF1">
    <property type="entry name" value="FATTY ACID SYNTHASE"/>
    <property type="match status" value="1"/>
</dbReference>
<keyword evidence="5" id="KW-1185">Reference proteome</keyword>
<sequence length="480" mass="51784">PPERLTFMLEDSAASVLLTQQHLRASLPALSTRVLPLDEVVAQRAPLPVHAVGAETEAVAPRAPLPVQTVGADDLAYVIYTSGSTGRPKGVAVHHRGLMNLVAWHQRTYALAPSDRTALTAGVAFDASTWEVWPSLASGASLVVPPDAVRAEPAQLLRWLATEAITTCFMPTPLAEAVLREEWPKPMALRALLTGGDALHHGPPASVPATLFNHYGPTESTVVATFTPVAATARDDGTRPPIGRPIANTRTYVLDAHLNPVPVGVPGELFLASEGLAWGYLGQPALSAERFIPHPFASTPGARLYRTGDVVRWRADGQLDYLQRLDFQVKVRGFRIELGEIEASLLAHASVHEAVVLAREDVPGDKRLVAYLIPASGQQVDTTVLRAFLKERLPEYMVPSAFLVLEALPLNANGKLDRKALPAPDASPLADFVAPRNPTEEKLAEVFALVLRREQVSIHDDFFALGGHSLLATQLVSRVR</sequence>
<dbReference type="InterPro" id="IPR009081">
    <property type="entry name" value="PP-bd_ACP"/>
</dbReference>
<dbReference type="InterPro" id="IPR000873">
    <property type="entry name" value="AMP-dep_synth/lig_dom"/>
</dbReference>
<dbReference type="Pfam" id="PF00501">
    <property type="entry name" value="AMP-binding"/>
    <property type="match status" value="1"/>
</dbReference>
<dbReference type="InterPro" id="IPR045851">
    <property type="entry name" value="AMP-bd_C_sf"/>
</dbReference>
<dbReference type="PROSITE" id="PS00012">
    <property type="entry name" value="PHOSPHOPANTETHEINE"/>
    <property type="match status" value="1"/>
</dbReference>
<dbReference type="InterPro" id="IPR025110">
    <property type="entry name" value="AMP-bd_C"/>
</dbReference>
<dbReference type="Pfam" id="PF00550">
    <property type="entry name" value="PP-binding"/>
    <property type="match status" value="1"/>
</dbReference>
<dbReference type="EMBL" id="RAWG01000626">
    <property type="protein sequence ID" value="RKH25691.1"/>
    <property type="molecule type" value="Genomic_DNA"/>
</dbReference>
<dbReference type="SUPFAM" id="SSF47336">
    <property type="entry name" value="ACP-like"/>
    <property type="match status" value="1"/>
</dbReference>
<dbReference type="FunFam" id="3.30.300.30:FF:000010">
    <property type="entry name" value="Enterobactin synthetase component F"/>
    <property type="match status" value="1"/>
</dbReference>
<dbReference type="PROSITE" id="PS50075">
    <property type="entry name" value="CARRIER"/>
    <property type="match status" value="1"/>
</dbReference>
<evidence type="ECO:0000256" key="2">
    <source>
        <dbReference type="ARBA" id="ARBA00022553"/>
    </source>
</evidence>
<dbReference type="Gene3D" id="3.30.300.30">
    <property type="match status" value="1"/>
</dbReference>
<dbReference type="FunFam" id="2.30.38.10:FF:000001">
    <property type="entry name" value="Non-ribosomal peptide synthetase PvdI"/>
    <property type="match status" value="1"/>
</dbReference>
<dbReference type="Pfam" id="PF13193">
    <property type="entry name" value="AMP-binding_C"/>
    <property type="match status" value="1"/>
</dbReference>
<dbReference type="InterPro" id="IPR006162">
    <property type="entry name" value="Ppantetheine_attach_site"/>
</dbReference>
<dbReference type="InterPro" id="IPR010071">
    <property type="entry name" value="AA_adenyl_dom"/>
</dbReference>
<name>A0A3A8M983_9BACT</name>
<dbReference type="PRINTS" id="PR00154">
    <property type="entry name" value="AMPBINDING"/>
</dbReference>
<dbReference type="GO" id="GO:0044550">
    <property type="term" value="P:secondary metabolite biosynthetic process"/>
    <property type="evidence" value="ECO:0007669"/>
    <property type="project" value="TreeGrafter"/>
</dbReference>
<dbReference type="GO" id="GO:0043041">
    <property type="term" value="P:amino acid activation for nonribosomal peptide biosynthetic process"/>
    <property type="evidence" value="ECO:0007669"/>
    <property type="project" value="TreeGrafter"/>
</dbReference>
<dbReference type="InterPro" id="IPR029058">
    <property type="entry name" value="AB_hydrolase_fold"/>
</dbReference>
<dbReference type="SUPFAM" id="SSF56801">
    <property type="entry name" value="Acetyl-CoA synthetase-like"/>
    <property type="match status" value="1"/>
</dbReference>
<keyword evidence="2" id="KW-0597">Phosphoprotein</keyword>
<accession>A0A3A8M983</accession>
<proteinExistence type="predicted"/>
<dbReference type="CDD" id="cd05930">
    <property type="entry name" value="A_NRPS"/>
    <property type="match status" value="1"/>
</dbReference>
<organism evidence="4 5">
    <name type="scientific">Corallococcus sicarius</name>
    <dbReference type="NCBI Taxonomy" id="2316726"/>
    <lineage>
        <taxon>Bacteria</taxon>
        <taxon>Pseudomonadati</taxon>
        <taxon>Myxococcota</taxon>
        <taxon>Myxococcia</taxon>
        <taxon>Myxococcales</taxon>
        <taxon>Cystobacterineae</taxon>
        <taxon>Myxococcaceae</taxon>
        <taxon>Corallococcus</taxon>
    </lineage>
</organism>
<feature type="non-terminal residue" evidence="4">
    <location>
        <position position="480"/>
    </location>
</feature>
<dbReference type="PANTHER" id="PTHR45527">
    <property type="entry name" value="NONRIBOSOMAL PEPTIDE SYNTHETASE"/>
    <property type="match status" value="1"/>
</dbReference>
<dbReference type="InterPro" id="IPR020459">
    <property type="entry name" value="AMP-binding"/>
</dbReference>
<evidence type="ECO:0000256" key="1">
    <source>
        <dbReference type="ARBA" id="ARBA00022450"/>
    </source>
</evidence>
<dbReference type="NCBIfam" id="TIGR01733">
    <property type="entry name" value="AA-adenyl-dom"/>
    <property type="match status" value="1"/>
</dbReference>
<comment type="caution">
    <text evidence="4">The sequence shown here is derived from an EMBL/GenBank/DDBJ whole genome shotgun (WGS) entry which is preliminary data.</text>
</comment>
<protein>
    <submittedName>
        <fullName evidence="4">Amino acid adenylation domain-containing protein</fullName>
    </submittedName>
</protein>
<feature type="non-terminal residue" evidence="4">
    <location>
        <position position="1"/>
    </location>
</feature>
<dbReference type="InterPro" id="IPR020845">
    <property type="entry name" value="AMP-binding_CS"/>
</dbReference>
<dbReference type="PROSITE" id="PS00455">
    <property type="entry name" value="AMP_BINDING"/>
    <property type="match status" value="1"/>
</dbReference>
<dbReference type="Gene3D" id="3.40.50.980">
    <property type="match status" value="2"/>
</dbReference>
<dbReference type="Proteomes" id="UP000273405">
    <property type="component" value="Unassembled WGS sequence"/>
</dbReference>